<keyword evidence="2" id="KW-1185">Reference proteome</keyword>
<name>A0ACA9KEG8_9GLOM</name>
<accession>A0ACA9KEG8</accession>
<sequence length="126" mass="14944">ELGNYFQVINIKDNVLVNFNKLLDIVDLSDNKLYVCTDEYDASMNEALKNETLLQPLTTHHYSSVQSIVKKIESLFKQFYRCLKYACDEEFNISEDLALSKKFWDLYSLRDQKLSFSWIKLLEIVW</sequence>
<dbReference type="EMBL" id="CAJVPT010001715">
    <property type="protein sequence ID" value="CAG8467612.1"/>
    <property type="molecule type" value="Genomic_DNA"/>
</dbReference>
<comment type="caution">
    <text evidence="1">The sequence shown here is derived from an EMBL/GenBank/DDBJ whole genome shotgun (WGS) entry which is preliminary data.</text>
</comment>
<reference evidence="1" key="1">
    <citation type="submission" date="2021-06" db="EMBL/GenBank/DDBJ databases">
        <authorList>
            <person name="Kallberg Y."/>
            <person name="Tangrot J."/>
            <person name="Rosling A."/>
        </authorList>
    </citation>
    <scope>NUCLEOTIDE SEQUENCE</scope>
    <source>
        <strain evidence="1">CL356</strain>
    </source>
</reference>
<protein>
    <submittedName>
        <fullName evidence="1">2277_t:CDS:1</fullName>
    </submittedName>
</protein>
<gene>
    <name evidence="1" type="ORF">ACOLOM_LOCUS1450</name>
</gene>
<evidence type="ECO:0000313" key="2">
    <source>
        <dbReference type="Proteomes" id="UP000789525"/>
    </source>
</evidence>
<dbReference type="Proteomes" id="UP000789525">
    <property type="component" value="Unassembled WGS sequence"/>
</dbReference>
<evidence type="ECO:0000313" key="1">
    <source>
        <dbReference type="EMBL" id="CAG8467612.1"/>
    </source>
</evidence>
<organism evidence="1 2">
    <name type="scientific">Acaulospora colombiana</name>
    <dbReference type="NCBI Taxonomy" id="27376"/>
    <lineage>
        <taxon>Eukaryota</taxon>
        <taxon>Fungi</taxon>
        <taxon>Fungi incertae sedis</taxon>
        <taxon>Mucoromycota</taxon>
        <taxon>Glomeromycotina</taxon>
        <taxon>Glomeromycetes</taxon>
        <taxon>Diversisporales</taxon>
        <taxon>Acaulosporaceae</taxon>
        <taxon>Acaulospora</taxon>
    </lineage>
</organism>
<proteinExistence type="predicted"/>
<feature type="non-terminal residue" evidence="1">
    <location>
        <position position="1"/>
    </location>
</feature>